<evidence type="ECO:0000313" key="2">
    <source>
        <dbReference type="EMBL" id="KAA4742247.1"/>
    </source>
</evidence>
<dbReference type="AlphaFoldDB" id="A0A6L3GMA4"/>
<accession>A0A6L3GMA4</accession>
<gene>
    <name evidence="2" type="ORF">F3B44_25695</name>
</gene>
<organism evidence="2 3">
    <name type="scientific">Bacteroides fragilis</name>
    <dbReference type="NCBI Taxonomy" id="817"/>
    <lineage>
        <taxon>Bacteria</taxon>
        <taxon>Pseudomonadati</taxon>
        <taxon>Bacteroidota</taxon>
        <taxon>Bacteroidia</taxon>
        <taxon>Bacteroidales</taxon>
        <taxon>Bacteroidaceae</taxon>
        <taxon>Bacteroides</taxon>
    </lineage>
</organism>
<reference evidence="2 3" key="1">
    <citation type="journal article" date="2019" name="Nat. Med.">
        <title>A library of human gut bacterial isolates paired with longitudinal multiomics data enables mechanistic microbiome research.</title>
        <authorList>
            <person name="Poyet M."/>
            <person name="Groussin M."/>
            <person name="Gibbons S.M."/>
            <person name="Avila-Pacheco J."/>
            <person name="Jiang X."/>
            <person name="Kearney S.M."/>
            <person name="Perrotta A.R."/>
            <person name="Berdy B."/>
            <person name="Zhao S."/>
            <person name="Lieberman T.D."/>
            <person name="Swanson P.K."/>
            <person name="Smith M."/>
            <person name="Roesemann S."/>
            <person name="Alexander J.E."/>
            <person name="Rich S.A."/>
            <person name="Livny J."/>
            <person name="Vlamakis H."/>
            <person name="Clish C."/>
            <person name="Bullock K."/>
            <person name="Deik A."/>
            <person name="Scott J."/>
            <person name="Pierce K.A."/>
            <person name="Xavier R.J."/>
            <person name="Alm E.J."/>
        </authorList>
    </citation>
    <scope>NUCLEOTIDE SEQUENCE [LARGE SCALE GENOMIC DNA]</scope>
    <source>
        <strain evidence="2 3">BIOML-A106</strain>
    </source>
</reference>
<comment type="caution">
    <text evidence="2">The sequence shown here is derived from an EMBL/GenBank/DDBJ whole genome shotgun (WGS) entry which is preliminary data.</text>
</comment>
<evidence type="ECO:0000259" key="1">
    <source>
        <dbReference type="SMART" id="SM00974"/>
    </source>
</evidence>
<sequence>IMRNASHEKNIFKVGLTRRDCETRAKELSSATGVPDKYLIVEEFATADCVLAEKLIHEKLDDYRLNNKREFFKANYSFIRATINEIVNEINSNT</sequence>
<feature type="domain" description="Bacteriophage T5 Orf172 DNA-binding" evidence="1">
    <location>
        <begin position="6"/>
        <end position="86"/>
    </location>
</feature>
<dbReference type="EMBL" id="VWEQ01000163">
    <property type="protein sequence ID" value="KAA4742247.1"/>
    <property type="molecule type" value="Genomic_DNA"/>
</dbReference>
<evidence type="ECO:0000313" key="3">
    <source>
        <dbReference type="Proteomes" id="UP000479773"/>
    </source>
</evidence>
<dbReference type="InterPro" id="IPR018306">
    <property type="entry name" value="Phage_T5_Orf172_DNA-bd"/>
</dbReference>
<protein>
    <submittedName>
        <fullName evidence="2">GIY-YIG nuclease family protein</fullName>
    </submittedName>
</protein>
<dbReference type="SMART" id="SM00974">
    <property type="entry name" value="T5orf172"/>
    <property type="match status" value="1"/>
</dbReference>
<dbReference type="Proteomes" id="UP000479773">
    <property type="component" value="Unassembled WGS sequence"/>
</dbReference>
<name>A0A6L3GMA4_BACFG</name>
<feature type="non-terminal residue" evidence="2">
    <location>
        <position position="1"/>
    </location>
</feature>
<proteinExistence type="predicted"/>
<dbReference type="Pfam" id="PF13455">
    <property type="entry name" value="MUG113"/>
    <property type="match status" value="1"/>
</dbReference>